<dbReference type="Gene3D" id="1.10.357.10">
    <property type="entry name" value="Tetracycline Repressor, domain 2"/>
    <property type="match status" value="1"/>
</dbReference>
<dbReference type="SUPFAM" id="SSF46689">
    <property type="entry name" value="Homeodomain-like"/>
    <property type="match status" value="1"/>
</dbReference>
<sequence>MRYAVPRNKHPEETVQRILDASLKLFLEKGYEETTVLDIISELGGLTRGAFYHHFKSKEEVFDVLSEKLFYDDNPFAKAKARRDLNGLEKLKFVLKDSFRETDSRKLSIASIQLVESPSFLKKLIETNRDTLAPMFEELIEEGIKDGSVTAKHAKPLSQLAVMLTNFWMVPSVFPCETEEELWERLSMIKEITDKIGMPVIDEEILSMCRENTINID</sequence>
<evidence type="ECO:0000256" key="1">
    <source>
        <dbReference type="ARBA" id="ARBA00023125"/>
    </source>
</evidence>
<dbReference type="GO" id="GO:0003677">
    <property type="term" value="F:DNA binding"/>
    <property type="evidence" value="ECO:0007669"/>
    <property type="project" value="UniProtKB-UniRule"/>
</dbReference>
<name>B0MDE2_ANACD</name>
<proteinExistence type="predicted"/>
<dbReference type="InterPro" id="IPR050624">
    <property type="entry name" value="HTH-type_Tx_Regulator"/>
</dbReference>
<feature type="domain" description="HTH tetR-type" evidence="3">
    <location>
        <begin position="12"/>
        <end position="73"/>
    </location>
</feature>
<dbReference type="EMBL" id="ABAX03000012">
    <property type="protein sequence ID" value="EDR97962.1"/>
    <property type="molecule type" value="Genomic_DNA"/>
</dbReference>
<dbReference type="InterPro" id="IPR009057">
    <property type="entry name" value="Homeodomain-like_sf"/>
</dbReference>
<dbReference type="eggNOG" id="COG1309">
    <property type="taxonomic scope" value="Bacteria"/>
</dbReference>
<evidence type="ECO:0000313" key="5">
    <source>
        <dbReference type="Proteomes" id="UP000004935"/>
    </source>
</evidence>
<feature type="DNA-binding region" description="H-T-H motif" evidence="2">
    <location>
        <begin position="36"/>
        <end position="55"/>
    </location>
</feature>
<evidence type="ECO:0000259" key="3">
    <source>
        <dbReference type="PROSITE" id="PS50977"/>
    </source>
</evidence>
<gene>
    <name evidence="4" type="ORF">ANACAC_01585</name>
</gene>
<protein>
    <submittedName>
        <fullName evidence="4">Transcriptional regulator, TetR family</fullName>
    </submittedName>
</protein>
<reference evidence="4" key="1">
    <citation type="submission" date="2007-11" db="EMBL/GenBank/DDBJ databases">
        <authorList>
            <person name="Fulton L."/>
            <person name="Clifton S."/>
            <person name="Fulton B."/>
            <person name="Xu J."/>
            <person name="Minx P."/>
            <person name="Pepin K.H."/>
            <person name="Johnson M."/>
            <person name="Thiruvilangam P."/>
            <person name="Bhonagiri V."/>
            <person name="Nash W.E."/>
            <person name="Mardis E.R."/>
            <person name="Wilson R.K."/>
        </authorList>
    </citation>
    <scope>NUCLEOTIDE SEQUENCE [LARGE SCALE GENOMIC DNA]</scope>
    <source>
        <strain evidence="4">DSM 14662</strain>
    </source>
</reference>
<dbReference type="InterPro" id="IPR001647">
    <property type="entry name" value="HTH_TetR"/>
</dbReference>
<dbReference type="PANTHER" id="PTHR43479:SF11">
    <property type="entry name" value="ACREF_ENVCD OPERON REPRESSOR-RELATED"/>
    <property type="match status" value="1"/>
</dbReference>
<dbReference type="PROSITE" id="PS50977">
    <property type="entry name" value="HTH_TETR_2"/>
    <property type="match status" value="1"/>
</dbReference>
<dbReference type="Proteomes" id="UP000004935">
    <property type="component" value="Unassembled WGS sequence"/>
</dbReference>
<accession>B0MDE2</accession>
<evidence type="ECO:0000256" key="2">
    <source>
        <dbReference type="PROSITE-ProRule" id="PRU00335"/>
    </source>
</evidence>
<dbReference type="STRING" id="411490.ANACAC_01585"/>
<comment type="caution">
    <text evidence="4">The sequence shown here is derived from an EMBL/GenBank/DDBJ whole genome shotgun (WGS) entry which is preliminary data.</text>
</comment>
<evidence type="ECO:0000313" key="4">
    <source>
        <dbReference type="EMBL" id="EDR97962.1"/>
    </source>
</evidence>
<organism evidence="4 5">
    <name type="scientific">Anaerostipes caccae (strain DSM 14662 / CCUG 47493 / JCM 13470 / NCIMB 13811 / L1-92)</name>
    <dbReference type="NCBI Taxonomy" id="411490"/>
    <lineage>
        <taxon>Bacteria</taxon>
        <taxon>Bacillati</taxon>
        <taxon>Bacillota</taxon>
        <taxon>Clostridia</taxon>
        <taxon>Lachnospirales</taxon>
        <taxon>Lachnospiraceae</taxon>
        <taxon>Anaerostipes</taxon>
    </lineage>
</organism>
<dbReference type="PANTHER" id="PTHR43479">
    <property type="entry name" value="ACREF/ENVCD OPERON REPRESSOR-RELATED"/>
    <property type="match status" value="1"/>
</dbReference>
<reference evidence="4" key="2">
    <citation type="submission" date="2013-11" db="EMBL/GenBank/DDBJ databases">
        <title>Draft genome sequence of Anaerostipes caccae (DSM 14662).</title>
        <authorList>
            <person name="Sudarsanam P."/>
            <person name="Ley R."/>
            <person name="Guruge J."/>
            <person name="Turnbaugh P.J."/>
            <person name="Mahowald M."/>
            <person name="Liep D."/>
            <person name="Gordon J."/>
        </authorList>
    </citation>
    <scope>NUCLEOTIDE SEQUENCE</scope>
    <source>
        <strain evidence="4">DSM 14662</strain>
    </source>
</reference>
<dbReference type="HOGENOM" id="CLU_069356_29_1_9"/>
<keyword evidence="5" id="KW-1185">Reference proteome</keyword>
<dbReference type="Pfam" id="PF00440">
    <property type="entry name" value="TetR_N"/>
    <property type="match status" value="1"/>
</dbReference>
<keyword evidence="1 2" id="KW-0238">DNA-binding</keyword>
<dbReference type="AlphaFoldDB" id="B0MDE2"/>